<accession>A0A6A6BUB7</accession>
<dbReference type="InterPro" id="IPR036013">
    <property type="entry name" value="Band_7/SPFH_dom_sf"/>
</dbReference>
<comment type="similarity">
    <text evidence="2 5">Belongs to the band 7/mec-2 family. Flotillin subfamily.</text>
</comment>
<dbReference type="Proteomes" id="UP000799438">
    <property type="component" value="Unassembled WGS sequence"/>
</dbReference>
<evidence type="ECO:0000259" key="7">
    <source>
        <dbReference type="Pfam" id="PF01145"/>
    </source>
</evidence>
<evidence type="ECO:0000313" key="9">
    <source>
        <dbReference type="Proteomes" id="UP000799438"/>
    </source>
</evidence>
<dbReference type="GO" id="GO:0005886">
    <property type="term" value="C:plasma membrane"/>
    <property type="evidence" value="ECO:0007669"/>
    <property type="project" value="UniProtKB-SubCell"/>
</dbReference>
<dbReference type="InterPro" id="IPR027705">
    <property type="entry name" value="Flotillin_fam"/>
</dbReference>
<comment type="subcellular location">
    <subcellularLocation>
        <location evidence="1">Cell membrane</location>
    </subcellularLocation>
</comment>
<feature type="region of interest" description="Disordered" evidence="6">
    <location>
        <begin position="480"/>
        <end position="503"/>
    </location>
</feature>
<evidence type="ECO:0000256" key="1">
    <source>
        <dbReference type="ARBA" id="ARBA00004236"/>
    </source>
</evidence>
<dbReference type="AlphaFoldDB" id="A0A6A6BUB7"/>
<dbReference type="CDD" id="cd03399">
    <property type="entry name" value="SPFH_flotillin"/>
    <property type="match status" value="1"/>
</dbReference>
<dbReference type="OrthoDB" id="6080404at2759"/>
<dbReference type="PANTHER" id="PTHR13806">
    <property type="entry name" value="FLOTILLIN-RELATED"/>
    <property type="match status" value="1"/>
</dbReference>
<gene>
    <name evidence="8" type="ORF">K452DRAFT_282432</name>
</gene>
<keyword evidence="3" id="KW-1003">Cell membrane</keyword>
<protein>
    <recommendedName>
        <fullName evidence="7">Band 7 domain-containing protein</fullName>
    </recommendedName>
</protein>
<dbReference type="RefSeq" id="XP_033403136.1">
    <property type="nucleotide sequence ID" value="XM_033539586.1"/>
</dbReference>
<keyword evidence="4" id="KW-0472">Membrane</keyword>
<dbReference type="Gene3D" id="3.30.479.30">
    <property type="entry name" value="Band 7 domain"/>
    <property type="match status" value="1"/>
</dbReference>
<dbReference type="SUPFAM" id="SSF117892">
    <property type="entry name" value="Band 7/SPFH domain"/>
    <property type="match status" value="1"/>
</dbReference>
<evidence type="ECO:0000256" key="4">
    <source>
        <dbReference type="ARBA" id="ARBA00023136"/>
    </source>
</evidence>
<keyword evidence="9" id="KW-1185">Reference proteome</keyword>
<evidence type="ECO:0000256" key="6">
    <source>
        <dbReference type="SAM" id="MobiDB-lite"/>
    </source>
</evidence>
<name>A0A6A6BUB7_9PEZI</name>
<dbReference type="Pfam" id="PF01145">
    <property type="entry name" value="Band_7"/>
    <property type="match status" value="1"/>
</dbReference>
<feature type="compositionally biased region" description="Basic and acidic residues" evidence="6">
    <location>
        <begin position="492"/>
        <end position="503"/>
    </location>
</feature>
<reference evidence="8" key="1">
    <citation type="journal article" date="2020" name="Stud. Mycol.">
        <title>101 Dothideomycetes genomes: a test case for predicting lifestyles and emergence of pathogens.</title>
        <authorList>
            <person name="Haridas S."/>
            <person name="Albert R."/>
            <person name="Binder M."/>
            <person name="Bloem J."/>
            <person name="Labutti K."/>
            <person name="Salamov A."/>
            <person name="Andreopoulos B."/>
            <person name="Baker S."/>
            <person name="Barry K."/>
            <person name="Bills G."/>
            <person name="Bluhm B."/>
            <person name="Cannon C."/>
            <person name="Castanera R."/>
            <person name="Culley D."/>
            <person name="Daum C."/>
            <person name="Ezra D."/>
            <person name="Gonzalez J."/>
            <person name="Henrissat B."/>
            <person name="Kuo A."/>
            <person name="Liang C."/>
            <person name="Lipzen A."/>
            <person name="Lutzoni F."/>
            <person name="Magnuson J."/>
            <person name="Mondo S."/>
            <person name="Nolan M."/>
            <person name="Ohm R."/>
            <person name="Pangilinan J."/>
            <person name="Park H.-J."/>
            <person name="Ramirez L."/>
            <person name="Alfaro M."/>
            <person name="Sun H."/>
            <person name="Tritt A."/>
            <person name="Yoshinaga Y."/>
            <person name="Zwiers L.-H."/>
            <person name="Turgeon B."/>
            <person name="Goodwin S."/>
            <person name="Spatafora J."/>
            <person name="Crous P."/>
            <person name="Grigoriev I."/>
        </authorList>
    </citation>
    <scope>NUCLEOTIDE SEQUENCE</scope>
    <source>
        <strain evidence="8">CBS 121167</strain>
    </source>
</reference>
<dbReference type="GeneID" id="54297082"/>
<evidence type="ECO:0000256" key="2">
    <source>
        <dbReference type="ARBA" id="ARBA00007161"/>
    </source>
</evidence>
<evidence type="ECO:0000256" key="3">
    <source>
        <dbReference type="ARBA" id="ARBA00022475"/>
    </source>
</evidence>
<dbReference type="EMBL" id="ML995474">
    <property type="protein sequence ID" value="KAF2147428.1"/>
    <property type="molecule type" value="Genomic_DNA"/>
</dbReference>
<evidence type="ECO:0000313" key="8">
    <source>
        <dbReference type="EMBL" id="KAF2147428.1"/>
    </source>
</evidence>
<evidence type="ECO:0000256" key="5">
    <source>
        <dbReference type="RuleBase" id="RU366054"/>
    </source>
</evidence>
<proteinExistence type="inferred from homology"/>
<organism evidence="8 9">
    <name type="scientific">Aplosporella prunicola CBS 121167</name>
    <dbReference type="NCBI Taxonomy" id="1176127"/>
    <lineage>
        <taxon>Eukaryota</taxon>
        <taxon>Fungi</taxon>
        <taxon>Dikarya</taxon>
        <taxon>Ascomycota</taxon>
        <taxon>Pezizomycotina</taxon>
        <taxon>Dothideomycetes</taxon>
        <taxon>Dothideomycetes incertae sedis</taxon>
        <taxon>Botryosphaeriales</taxon>
        <taxon>Aplosporellaceae</taxon>
        <taxon>Aplosporella</taxon>
    </lineage>
</organism>
<dbReference type="InterPro" id="IPR001107">
    <property type="entry name" value="Band_7"/>
</dbReference>
<feature type="domain" description="Band 7" evidence="7">
    <location>
        <begin position="28"/>
        <end position="194"/>
    </location>
</feature>
<dbReference type="PANTHER" id="PTHR13806:SF31">
    <property type="entry name" value="FLOTILLIN-LIKE PROTEIN 1-RELATED"/>
    <property type="match status" value="1"/>
</dbReference>
<sequence length="503" mass="55708">MWYHVADPNSYLAITGVGIDGVKIAKKAFIFPFQKFITISVTPFDFSMALTAMTVEKLKFSLPAVFTIGPHDEVNAMTKYSILLSGQSDGAKGAMKNVQAGTNHVQDIVKGIIEGETRSIVSTMTMEELFRERKVFKTKVIENVQGELEQFGLRIYNANVKELQDTPGSEYFAYLSRKAHEGALNQAKVDVADARMRGEVGEAEKQGKTKQEIAKIHAATAVLETERKGEKATADAKLTSKEIEIEQQLNLSRINAKRAAESRDAELQKGLEQKRAEMELERLRASTVTKAKIARESQQEAADAELYSQRQAADGEQYKQRADAEAEFFRITKEAEAEVVRRQRQADAQFYAESKDADVKLLAAEKAAEAAYITKKREAEGLSEMAKAYGELANVLGGPQGLMQYFMLQNGTYEALARANAQAIHGMQPKINVWNTGAQAEGADSTAPIRNLFQSLPPLLSTINDQTGISPPSWLAQMQQQQVPQQQNDALVRNKDRNEVNGH</sequence>